<evidence type="ECO:0000313" key="1">
    <source>
        <dbReference type="EMBL" id="SVC39474.1"/>
    </source>
</evidence>
<name>A0A382LRU0_9ZZZZ</name>
<protein>
    <recommendedName>
        <fullName evidence="2">Xaa-Pro dipeptidyl-peptidase C-terminal domain-containing protein</fullName>
    </recommendedName>
</protein>
<accession>A0A382LRU0</accession>
<evidence type="ECO:0008006" key="2">
    <source>
        <dbReference type="Google" id="ProtNLM"/>
    </source>
</evidence>
<gene>
    <name evidence="1" type="ORF">METZ01_LOCUS292328</name>
</gene>
<reference evidence="1" key="1">
    <citation type="submission" date="2018-05" db="EMBL/GenBank/DDBJ databases">
        <authorList>
            <person name="Lanie J.A."/>
            <person name="Ng W.-L."/>
            <person name="Kazmierczak K.M."/>
            <person name="Andrzejewski T.M."/>
            <person name="Davidsen T.M."/>
            <person name="Wayne K.J."/>
            <person name="Tettelin H."/>
            <person name="Glass J.I."/>
            <person name="Rusch D."/>
            <person name="Podicherti R."/>
            <person name="Tsui H.-C.T."/>
            <person name="Winkler M.E."/>
        </authorList>
    </citation>
    <scope>NUCLEOTIDE SEQUENCE</scope>
</reference>
<proteinExistence type="predicted"/>
<sequence length="74" mass="8141">TVNAKMQMFAMDVVVPAGSKLQLVVSQTGDDYIPSPVSLGYVTIGTNQNSILTLPIIERDAQNLFTPPIWYNEE</sequence>
<dbReference type="AlphaFoldDB" id="A0A382LRU0"/>
<organism evidence="1">
    <name type="scientific">marine metagenome</name>
    <dbReference type="NCBI Taxonomy" id="408172"/>
    <lineage>
        <taxon>unclassified sequences</taxon>
        <taxon>metagenomes</taxon>
        <taxon>ecological metagenomes</taxon>
    </lineage>
</organism>
<feature type="non-terminal residue" evidence="1">
    <location>
        <position position="1"/>
    </location>
</feature>
<dbReference type="EMBL" id="UINC01088874">
    <property type="protein sequence ID" value="SVC39474.1"/>
    <property type="molecule type" value="Genomic_DNA"/>
</dbReference>